<organism evidence="1 2">
    <name type="scientific">Gemmatimonas phototrophica</name>
    <dbReference type="NCBI Taxonomy" id="1379270"/>
    <lineage>
        <taxon>Bacteria</taxon>
        <taxon>Pseudomonadati</taxon>
        <taxon>Gemmatimonadota</taxon>
        <taxon>Gemmatimonadia</taxon>
        <taxon>Gemmatimonadales</taxon>
        <taxon>Gemmatimonadaceae</taxon>
        <taxon>Gemmatimonas</taxon>
    </lineage>
</organism>
<gene>
    <name evidence="1" type="ORF">GEMMAAP_04170</name>
</gene>
<dbReference type="AlphaFoldDB" id="A0A143BI22"/>
<protein>
    <submittedName>
        <fullName evidence="1">Uncharacterized protein</fullName>
    </submittedName>
</protein>
<keyword evidence="2" id="KW-1185">Reference proteome</keyword>
<reference evidence="1 2" key="1">
    <citation type="journal article" date="2014" name="Proc. Natl. Acad. Sci. U.S.A.">
        <title>Functional type 2 photosynthetic reaction centers found in the rare bacterial phylum Gemmatimonadetes.</title>
        <authorList>
            <person name="Zeng Y."/>
            <person name="Feng F."/>
            <person name="Medova H."/>
            <person name="Dean J."/>
            <person name="Koblizek M."/>
        </authorList>
    </citation>
    <scope>NUCLEOTIDE SEQUENCE [LARGE SCALE GENOMIC DNA]</scope>
    <source>
        <strain evidence="1 2">AP64</strain>
    </source>
</reference>
<reference evidence="1 2" key="2">
    <citation type="journal article" date="2016" name="Environ. Microbiol. Rep.">
        <title>Metagenomic evidence for the presence of phototrophic Gemmatimonadetes bacteria in diverse environments.</title>
        <authorList>
            <person name="Zeng Y."/>
            <person name="Baumbach J."/>
            <person name="Barbosa E.G."/>
            <person name="Azevedo V."/>
            <person name="Zhang C."/>
            <person name="Koblizek M."/>
        </authorList>
    </citation>
    <scope>NUCLEOTIDE SEQUENCE [LARGE SCALE GENOMIC DNA]</scope>
    <source>
        <strain evidence="1 2">AP64</strain>
    </source>
</reference>
<name>A0A143BI22_9BACT</name>
<dbReference type="Proteomes" id="UP000076404">
    <property type="component" value="Chromosome"/>
</dbReference>
<proteinExistence type="predicted"/>
<accession>A0A143BI22</accession>
<dbReference type="EMBL" id="CP011454">
    <property type="protein sequence ID" value="AMW04255.1"/>
    <property type="molecule type" value="Genomic_DNA"/>
</dbReference>
<dbReference type="KEGG" id="gph:GEMMAAP_04170"/>
<evidence type="ECO:0000313" key="2">
    <source>
        <dbReference type="Proteomes" id="UP000076404"/>
    </source>
</evidence>
<dbReference type="RefSeq" id="WP_026850106.1">
    <property type="nucleotide sequence ID" value="NZ_CP011454.1"/>
</dbReference>
<evidence type="ECO:0000313" key="1">
    <source>
        <dbReference type="EMBL" id="AMW04255.1"/>
    </source>
</evidence>
<sequence>MNASAAGAFVTPDADELLTESRELLREVLPPLVRREHEWAGALVHVRTHMARVMQALRLHAGVPSAYAGDEDIRVLVHEVYLSVAGVVGLLDDGAQSVGRHPLHTGRYVRVTVANAMQTLATMWLPAVPVFRVSPRLMM</sequence>